<evidence type="ECO:0000256" key="11">
    <source>
        <dbReference type="ARBA" id="ARBA00033152"/>
    </source>
</evidence>
<evidence type="ECO:0000256" key="15">
    <source>
        <dbReference type="ARBA" id="ARBA00051722"/>
    </source>
</evidence>
<evidence type="ECO:0000256" key="13">
    <source>
        <dbReference type="ARBA" id="ARBA00047761"/>
    </source>
</evidence>
<gene>
    <name evidence="21" type="primary">LOC105912895</name>
</gene>
<feature type="domain" description="Tyrosine-protein phosphatase" evidence="18">
    <location>
        <begin position="39"/>
        <end position="187"/>
    </location>
</feature>
<keyword evidence="20" id="KW-1185">Reference proteome</keyword>
<dbReference type="GO" id="GO:0004722">
    <property type="term" value="F:protein serine/threonine phosphatase activity"/>
    <property type="evidence" value="ECO:0007669"/>
    <property type="project" value="UniProtKB-EC"/>
</dbReference>
<feature type="domain" description="Tyrosine specific protein phosphatases" evidence="19">
    <location>
        <begin position="108"/>
        <end position="166"/>
    </location>
</feature>
<feature type="region of interest" description="Disordered" evidence="17">
    <location>
        <begin position="187"/>
        <end position="216"/>
    </location>
</feature>
<dbReference type="KEGG" id="char:105912895"/>
<evidence type="ECO:0000256" key="4">
    <source>
        <dbReference type="ARBA" id="ARBA00013064"/>
    </source>
</evidence>
<evidence type="ECO:0000256" key="3">
    <source>
        <dbReference type="ARBA" id="ARBA00008601"/>
    </source>
</evidence>
<dbReference type="CDD" id="cd14515">
    <property type="entry name" value="DUSP3-like"/>
    <property type="match status" value="1"/>
</dbReference>
<proteinExistence type="inferred from homology"/>
<comment type="catalytic activity">
    <reaction evidence="14">
        <text>O-phospho-L-threonyl-[protein] + H2O = L-threonyl-[protein] + phosphate</text>
        <dbReference type="Rhea" id="RHEA:47004"/>
        <dbReference type="Rhea" id="RHEA-COMP:11060"/>
        <dbReference type="Rhea" id="RHEA-COMP:11605"/>
        <dbReference type="ChEBI" id="CHEBI:15377"/>
        <dbReference type="ChEBI" id="CHEBI:30013"/>
        <dbReference type="ChEBI" id="CHEBI:43474"/>
        <dbReference type="ChEBI" id="CHEBI:61977"/>
        <dbReference type="EC" id="3.1.3.16"/>
    </reaction>
</comment>
<evidence type="ECO:0000256" key="5">
    <source>
        <dbReference type="ARBA" id="ARBA00013081"/>
    </source>
</evidence>
<accession>A0A6P8EZY3</accession>
<dbReference type="PRINTS" id="PR01908">
    <property type="entry name" value="ADSPHPHTASE"/>
</dbReference>
<evidence type="ECO:0000313" key="21">
    <source>
        <dbReference type="RefSeq" id="XP_031417365.1"/>
    </source>
</evidence>
<dbReference type="GO" id="GO:0033549">
    <property type="term" value="F:MAP kinase phosphatase activity"/>
    <property type="evidence" value="ECO:0007669"/>
    <property type="project" value="TreeGrafter"/>
</dbReference>
<dbReference type="GO" id="GO:0004725">
    <property type="term" value="F:protein tyrosine phosphatase activity"/>
    <property type="evidence" value="ECO:0007669"/>
    <property type="project" value="UniProtKB-EC"/>
</dbReference>
<keyword evidence="9" id="KW-0539">Nucleus</keyword>
<dbReference type="PROSITE" id="PS00383">
    <property type="entry name" value="TYR_PHOSPHATASE_1"/>
    <property type="match status" value="2"/>
</dbReference>
<comment type="similarity">
    <text evidence="3">Belongs to the protein-tyrosine phosphatase family. Non-receptor class dual specificity subfamily.</text>
</comment>
<keyword evidence="6" id="KW-0963">Cytoplasm</keyword>
<evidence type="ECO:0000313" key="20">
    <source>
        <dbReference type="Proteomes" id="UP000515152"/>
    </source>
</evidence>
<feature type="compositionally biased region" description="Polar residues" evidence="17">
    <location>
        <begin position="9"/>
        <end position="20"/>
    </location>
</feature>
<dbReference type="Gene3D" id="3.90.190.10">
    <property type="entry name" value="Protein tyrosine phosphatase superfamily"/>
    <property type="match status" value="2"/>
</dbReference>
<dbReference type="InterPro" id="IPR000340">
    <property type="entry name" value="Dual-sp_phosphatase_cat-dom"/>
</dbReference>
<feature type="region of interest" description="Disordered" evidence="17">
    <location>
        <begin position="1"/>
        <end position="20"/>
    </location>
</feature>
<evidence type="ECO:0000256" key="10">
    <source>
        <dbReference type="ARBA" id="ARBA00023845"/>
    </source>
</evidence>
<dbReference type="InterPro" id="IPR020405">
    <property type="entry name" value="Atypical_DUSP_subfamA"/>
</dbReference>
<evidence type="ECO:0000256" key="8">
    <source>
        <dbReference type="ARBA" id="ARBA00022912"/>
    </source>
</evidence>
<dbReference type="SUPFAM" id="SSF52799">
    <property type="entry name" value="(Phosphotyrosine protein) phosphatases II"/>
    <property type="match status" value="2"/>
</dbReference>
<dbReference type="PANTHER" id="PTHR45682:SF6">
    <property type="entry name" value="DUAL SPECIFICITY PHOSPHATASE 29"/>
    <property type="match status" value="1"/>
</dbReference>
<evidence type="ECO:0000256" key="9">
    <source>
        <dbReference type="ARBA" id="ARBA00023242"/>
    </source>
</evidence>
<evidence type="ECO:0000259" key="19">
    <source>
        <dbReference type="PROSITE" id="PS50056"/>
    </source>
</evidence>
<sequence length="464" mass="51963">MPKGDCPSAGTNSGQNRYETPSSLDLHRLMWLKRGARAHLDEVVPRIYIGDMIAAKDKRLLQGHNISHVLNAAHGKHNVNTGASYYRDTKITYHGVEAFDMSSFDLSPFFYSAAKFIRSGMDTPGAKVLVHCAMGLSRSSTLVLAYLMIHENMTLPNAIKAVAENRNICPNSGFLEQLRQLDQELHSQRRAESSIMNEDDNTKRGEPHYTPPTISEPLGILLKNRRPTGPFNEVWPGVYIGDASMPGKKIKLPKAPAPEPEAEYETPGGYELEKHLTHGSVAYTNVNEVWPNVYIGDEQTAKDRHYMQKKGITHILNAAEGTWNSVDTGADYYSGMNIDYYGIVAEDIPSFDLSVHFYPAAEYIDHVLSNPENKLLVHCVMGRSRSATLFLAYLMINKNMTVVDAIDKVKSYRRIIPNWGFLKQLRELDMSLHEQRKGGRESRCEGEMDTKGSPETANSDGEKT</sequence>
<dbReference type="AlphaFoldDB" id="A0A6P8EZY3"/>
<dbReference type="RefSeq" id="XP_031417365.1">
    <property type="nucleotide sequence ID" value="XM_031561505.2"/>
</dbReference>
<feature type="active site" description="Phosphocysteine intermediate" evidence="16">
    <location>
        <position position="379"/>
    </location>
</feature>
<dbReference type="GO" id="GO:0008138">
    <property type="term" value="F:protein tyrosine/serine/threonine phosphatase activity"/>
    <property type="evidence" value="ECO:0007669"/>
    <property type="project" value="InterPro"/>
</dbReference>
<feature type="domain" description="Tyrosine-protein phosphatase" evidence="18">
    <location>
        <begin position="285"/>
        <end position="434"/>
    </location>
</feature>
<evidence type="ECO:0000256" key="7">
    <source>
        <dbReference type="ARBA" id="ARBA00022801"/>
    </source>
</evidence>
<evidence type="ECO:0000256" key="16">
    <source>
        <dbReference type="PIRSR" id="PIRSR620405-1"/>
    </source>
</evidence>
<comment type="catalytic activity">
    <reaction evidence="15">
        <text>O-phospho-L-tyrosyl-[protein] + H2O = L-tyrosyl-[protein] + phosphate</text>
        <dbReference type="Rhea" id="RHEA:10684"/>
        <dbReference type="Rhea" id="RHEA-COMP:10136"/>
        <dbReference type="Rhea" id="RHEA-COMP:20101"/>
        <dbReference type="ChEBI" id="CHEBI:15377"/>
        <dbReference type="ChEBI" id="CHEBI:43474"/>
        <dbReference type="ChEBI" id="CHEBI:46858"/>
        <dbReference type="ChEBI" id="CHEBI:61978"/>
        <dbReference type="EC" id="3.1.3.48"/>
    </reaction>
</comment>
<feature type="region of interest" description="Disordered" evidence="17">
    <location>
        <begin position="433"/>
        <end position="464"/>
    </location>
</feature>
<evidence type="ECO:0000256" key="12">
    <source>
        <dbReference type="ARBA" id="ARBA00045755"/>
    </source>
</evidence>
<comment type="subcellular location">
    <subcellularLocation>
        <location evidence="2">Cytoplasm</location>
    </subcellularLocation>
    <subcellularLocation>
        <location evidence="1">Nucleus</location>
    </subcellularLocation>
</comment>
<dbReference type="InterPro" id="IPR020422">
    <property type="entry name" value="TYR_PHOSPHATASE_DUAL_dom"/>
</dbReference>
<dbReference type="GeneID" id="105912895"/>
<dbReference type="Pfam" id="PF00782">
    <property type="entry name" value="DSPc"/>
    <property type="match status" value="2"/>
</dbReference>
<evidence type="ECO:0000256" key="6">
    <source>
        <dbReference type="ARBA" id="ARBA00022490"/>
    </source>
</evidence>
<dbReference type="PANTHER" id="PTHR45682">
    <property type="entry name" value="AGAP008228-PA"/>
    <property type="match status" value="1"/>
</dbReference>
<dbReference type="GO" id="GO:0005737">
    <property type="term" value="C:cytoplasm"/>
    <property type="evidence" value="ECO:0007669"/>
    <property type="project" value="UniProtKB-SubCell"/>
</dbReference>
<keyword evidence="7" id="KW-0378">Hydrolase</keyword>
<dbReference type="InterPro" id="IPR029021">
    <property type="entry name" value="Prot-tyrosine_phosphatase-like"/>
</dbReference>
<evidence type="ECO:0000256" key="14">
    <source>
        <dbReference type="ARBA" id="ARBA00048336"/>
    </source>
</evidence>
<dbReference type="GO" id="GO:0005634">
    <property type="term" value="C:nucleus"/>
    <property type="evidence" value="ECO:0007669"/>
    <property type="project" value="UniProtKB-SubCell"/>
</dbReference>
<dbReference type="SMART" id="SM00195">
    <property type="entry name" value="DSPc"/>
    <property type="match status" value="2"/>
</dbReference>
<protein>
    <recommendedName>
        <fullName evidence="10">Dual specificity phosphatase 29</fullName>
        <ecNumber evidence="5">3.1.3.16</ecNumber>
        <ecNumber evidence="4">3.1.3.48</ecNumber>
    </recommendedName>
    <alternativeName>
        <fullName evidence="11">Dual specificity phosphatase DUPD1</fullName>
    </alternativeName>
</protein>
<dbReference type="OrthoDB" id="10252009at2759"/>
<feature type="compositionally biased region" description="Basic and acidic residues" evidence="17">
    <location>
        <begin position="433"/>
        <end position="452"/>
    </location>
</feature>
<evidence type="ECO:0000256" key="2">
    <source>
        <dbReference type="ARBA" id="ARBA00004496"/>
    </source>
</evidence>
<dbReference type="EC" id="3.1.3.48" evidence="4"/>
<feature type="compositionally biased region" description="Polar residues" evidence="17">
    <location>
        <begin position="453"/>
        <end position="464"/>
    </location>
</feature>
<dbReference type="InterPro" id="IPR000387">
    <property type="entry name" value="Tyr_Pase_dom"/>
</dbReference>
<feature type="domain" description="Tyrosine specific protein phosphatases" evidence="19">
    <location>
        <begin position="355"/>
        <end position="413"/>
    </location>
</feature>
<dbReference type="PRINTS" id="PR01909">
    <property type="entry name" value="ADSPHPHTASEA"/>
</dbReference>
<evidence type="ECO:0000256" key="17">
    <source>
        <dbReference type="SAM" id="MobiDB-lite"/>
    </source>
</evidence>
<dbReference type="EC" id="3.1.3.16" evidence="5"/>
<dbReference type="Proteomes" id="UP000515152">
    <property type="component" value="Chromosome 23"/>
</dbReference>
<evidence type="ECO:0000259" key="18">
    <source>
        <dbReference type="PROSITE" id="PS50054"/>
    </source>
</evidence>
<comment type="function">
    <text evidence="12">Dual specificity phosphatase able to dephosphorylate phosphotyrosine, phosphoserine and phosphothreonine residues within the same substrate, with a preference for phosphotyrosine as a substrate. Involved in the modulation of AMPK and MAPK1/2 signaling pathways.</text>
</comment>
<evidence type="ECO:0000256" key="1">
    <source>
        <dbReference type="ARBA" id="ARBA00004123"/>
    </source>
</evidence>
<keyword evidence="8" id="KW-0904">Protein phosphatase</keyword>
<name>A0A6P8EZY3_CLUHA</name>
<organism evidence="20 21">
    <name type="scientific">Clupea harengus</name>
    <name type="common">Atlantic herring</name>
    <dbReference type="NCBI Taxonomy" id="7950"/>
    <lineage>
        <taxon>Eukaryota</taxon>
        <taxon>Metazoa</taxon>
        <taxon>Chordata</taxon>
        <taxon>Craniata</taxon>
        <taxon>Vertebrata</taxon>
        <taxon>Euteleostomi</taxon>
        <taxon>Actinopterygii</taxon>
        <taxon>Neopterygii</taxon>
        <taxon>Teleostei</taxon>
        <taxon>Clupei</taxon>
        <taxon>Clupeiformes</taxon>
        <taxon>Clupeoidei</taxon>
        <taxon>Clupeidae</taxon>
        <taxon>Clupea</taxon>
    </lineage>
</organism>
<dbReference type="PROSITE" id="PS50054">
    <property type="entry name" value="TYR_PHOSPHATASE_DUAL"/>
    <property type="match status" value="2"/>
</dbReference>
<dbReference type="InterPro" id="IPR016130">
    <property type="entry name" value="Tyr_Pase_AS"/>
</dbReference>
<comment type="catalytic activity">
    <reaction evidence="13">
        <text>O-phospho-L-seryl-[protein] + H2O = L-seryl-[protein] + phosphate</text>
        <dbReference type="Rhea" id="RHEA:20629"/>
        <dbReference type="Rhea" id="RHEA-COMP:9863"/>
        <dbReference type="Rhea" id="RHEA-COMP:11604"/>
        <dbReference type="ChEBI" id="CHEBI:15377"/>
        <dbReference type="ChEBI" id="CHEBI:29999"/>
        <dbReference type="ChEBI" id="CHEBI:43474"/>
        <dbReference type="ChEBI" id="CHEBI:83421"/>
        <dbReference type="EC" id="3.1.3.16"/>
    </reaction>
</comment>
<dbReference type="PROSITE" id="PS50056">
    <property type="entry name" value="TYR_PHOSPHATASE_2"/>
    <property type="match status" value="2"/>
</dbReference>
<reference evidence="21" key="1">
    <citation type="submission" date="2025-08" db="UniProtKB">
        <authorList>
            <consortium name="RefSeq"/>
        </authorList>
    </citation>
    <scope>IDENTIFICATION</scope>
</reference>
<dbReference type="FunFam" id="3.90.190.10:FF:000037">
    <property type="entry name" value="dual specificity protein phosphatase 26"/>
    <property type="match status" value="1"/>
</dbReference>
<dbReference type="GO" id="GO:0043409">
    <property type="term" value="P:negative regulation of MAPK cascade"/>
    <property type="evidence" value="ECO:0007669"/>
    <property type="project" value="TreeGrafter"/>
</dbReference>